<evidence type="ECO:0008006" key="8">
    <source>
        <dbReference type="Google" id="ProtNLM"/>
    </source>
</evidence>
<organism evidence="6 7">
    <name type="scientific">Rhizobium giardinii</name>
    <dbReference type="NCBI Taxonomy" id="56731"/>
    <lineage>
        <taxon>Bacteria</taxon>
        <taxon>Pseudomonadati</taxon>
        <taxon>Pseudomonadota</taxon>
        <taxon>Alphaproteobacteria</taxon>
        <taxon>Hyphomicrobiales</taxon>
        <taxon>Rhizobiaceae</taxon>
        <taxon>Rhizobium/Agrobacterium group</taxon>
        <taxon>Rhizobium</taxon>
    </lineage>
</organism>
<evidence type="ECO:0000256" key="2">
    <source>
        <dbReference type="ARBA" id="ARBA00023136"/>
    </source>
</evidence>
<dbReference type="InterPro" id="IPR036942">
    <property type="entry name" value="Beta-barrel_TonB_sf"/>
</dbReference>
<accession>A0A7W8X6L9</accession>
<dbReference type="RefSeq" id="WP_018327926.1">
    <property type="nucleotide sequence ID" value="NZ_JACHBK010000004.1"/>
</dbReference>
<comment type="caution">
    <text evidence="6">The sequence shown here is derived from an EMBL/GenBank/DDBJ whole genome shotgun (WGS) entry which is preliminary data.</text>
</comment>
<evidence type="ECO:0000256" key="3">
    <source>
        <dbReference type="ARBA" id="ARBA00023237"/>
    </source>
</evidence>
<dbReference type="InterPro" id="IPR018759">
    <property type="entry name" value="BBP2_2"/>
</dbReference>
<dbReference type="PROSITE" id="PS51257">
    <property type="entry name" value="PROKAR_LIPOPROTEIN"/>
    <property type="match status" value="1"/>
</dbReference>
<keyword evidence="7" id="KW-1185">Reference proteome</keyword>
<keyword evidence="2" id="KW-0472">Membrane</keyword>
<dbReference type="InterPro" id="IPR036709">
    <property type="entry name" value="Autotransporte_beta_dom_sf"/>
</dbReference>
<feature type="region of interest" description="Disordered" evidence="4">
    <location>
        <begin position="60"/>
        <end position="99"/>
    </location>
</feature>
<proteinExistence type="predicted"/>
<evidence type="ECO:0000313" key="7">
    <source>
        <dbReference type="Proteomes" id="UP000585507"/>
    </source>
</evidence>
<feature type="compositionally biased region" description="Polar residues" evidence="4">
    <location>
        <begin position="77"/>
        <end position="88"/>
    </location>
</feature>
<feature type="signal peptide" evidence="5">
    <location>
        <begin position="1"/>
        <end position="36"/>
    </location>
</feature>
<dbReference type="AlphaFoldDB" id="A0A7W8X6L9"/>
<dbReference type="GO" id="GO:0009279">
    <property type="term" value="C:cell outer membrane"/>
    <property type="evidence" value="ECO:0007669"/>
    <property type="project" value="UniProtKB-SubCell"/>
</dbReference>
<dbReference type="EMBL" id="JACHBK010000004">
    <property type="protein sequence ID" value="MBB5535355.1"/>
    <property type="molecule type" value="Genomic_DNA"/>
</dbReference>
<evidence type="ECO:0000256" key="5">
    <source>
        <dbReference type="SAM" id="SignalP"/>
    </source>
</evidence>
<evidence type="ECO:0000313" key="6">
    <source>
        <dbReference type="EMBL" id="MBB5535355.1"/>
    </source>
</evidence>
<evidence type="ECO:0000256" key="1">
    <source>
        <dbReference type="ARBA" id="ARBA00004442"/>
    </source>
</evidence>
<keyword evidence="3" id="KW-0998">Cell outer membrane</keyword>
<name>A0A7W8X6L9_9HYPH</name>
<keyword evidence="5" id="KW-0732">Signal</keyword>
<sequence length="500" mass="53231">MTPIFPRTKRTYVPRPAAVAWAVAGCALLSPHLVFAQALLPASDDADTTTVSSTATTTTGTAAANATTPGSGAGQDPVSTLTTGSISTDAGEPLLNDPAIDEDLARTNLRESTVDGLRSQLDLDRNDAPGVRLGSFILKPTLGQTFNYESTKTGSSKQSRSYLETGLKGTLTSDWSRHQLTVTGEGTWQRNVSGSGETEPTADIEAALRLDIGNDTTGTLKAGYHFEREDATDPNAISDASTQSGVNQYTLGAGIAHDFGILRGSAKVDYDRYVYGDVDLSDGSTLSQEDRNRNAGAVTVRVGYDLSPALIPFIEASAGKSIYDLRTDTSGFERSYDSYGGRAGVEVDLGEKLNGEIALGYQTYRFEDNRLEDLDGVTIDGLLNWSPQRGTNITYGISTGIEPSTTPGDSGALAYTLSSKATHELRSNLVARLSNSLTFRNYPSGSVSEDQRVWLAGAGLTWDLNRYLALTGDVGYERTTQDTAPSTNIARVGVGLTLRR</sequence>
<dbReference type="Proteomes" id="UP000585507">
    <property type="component" value="Unassembled WGS sequence"/>
</dbReference>
<comment type="subcellular location">
    <subcellularLocation>
        <location evidence="1">Cell outer membrane</location>
    </subcellularLocation>
</comment>
<reference evidence="6 7" key="1">
    <citation type="submission" date="2020-08" db="EMBL/GenBank/DDBJ databases">
        <title>Genomic Encyclopedia of Type Strains, Phase IV (KMG-V): Genome sequencing to study the core and pangenomes of soil and plant-associated prokaryotes.</title>
        <authorList>
            <person name="Whitman W."/>
        </authorList>
    </citation>
    <scope>NUCLEOTIDE SEQUENCE [LARGE SCALE GENOMIC DNA]</scope>
    <source>
        <strain evidence="6 7">SEMIA 4084</strain>
    </source>
</reference>
<dbReference type="SUPFAM" id="SSF103515">
    <property type="entry name" value="Autotransporter"/>
    <property type="match status" value="1"/>
</dbReference>
<dbReference type="Gene3D" id="2.40.170.20">
    <property type="entry name" value="TonB-dependent receptor, beta-barrel domain"/>
    <property type="match status" value="1"/>
</dbReference>
<feature type="compositionally biased region" description="Low complexity" evidence="4">
    <location>
        <begin position="60"/>
        <end position="70"/>
    </location>
</feature>
<protein>
    <recommendedName>
        <fullName evidence="8">Outer membrane beta-barrel protein</fullName>
    </recommendedName>
</protein>
<gene>
    <name evidence="6" type="ORF">GGD55_002049</name>
</gene>
<dbReference type="Pfam" id="PF10082">
    <property type="entry name" value="BBP2_2"/>
    <property type="match status" value="1"/>
</dbReference>
<feature type="chain" id="PRO_5031020682" description="Outer membrane beta-barrel protein" evidence="5">
    <location>
        <begin position="37"/>
        <end position="500"/>
    </location>
</feature>
<evidence type="ECO:0000256" key="4">
    <source>
        <dbReference type="SAM" id="MobiDB-lite"/>
    </source>
</evidence>